<feature type="region of interest" description="Disordered" evidence="1">
    <location>
        <begin position="49"/>
        <end position="77"/>
    </location>
</feature>
<dbReference type="Proteomes" id="UP000005307">
    <property type="component" value="Chromosome"/>
</dbReference>
<accession>M9R0A4</accession>
<dbReference type="AlphaFoldDB" id="M9R0A4"/>
<protein>
    <submittedName>
        <fullName evidence="2">Uncharacterized protein</fullName>
    </submittedName>
</protein>
<dbReference type="InterPro" id="IPR046619">
    <property type="entry name" value="DUF6732"/>
</dbReference>
<dbReference type="STRING" id="391626.OAN307_c02750"/>
<dbReference type="RefSeq" id="WP_015498092.1">
    <property type="nucleotide sequence ID" value="NC_020911.1"/>
</dbReference>
<reference evidence="2 3" key="1">
    <citation type="journal article" date="2013" name="PLoS ONE">
        <title>Poles Apart: Arctic and Antarctic Octadecabacter strains Share High Genome Plasticity and a New Type of Xanthorhodopsin.</title>
        <authorList>
            <person name="Vollmers J."/>
            <person name="Voget S."/>
            <person name="Dietrich S."/>
            <person name="Gollnow K."/>
            <person name="Smits M."/>
            <person name="Meyer K."/>
            <person name="Brinkhoff T."/>
            <person name="Simon M."/>
            <person name="Daniel R."/>
        </authorList>
    </citation>
    <scope>NUCLEOTIDE SEQUENCE [LARGE SCALE GENOMIC DNA]</scope>
    <source>
        <strain evidence="2 3">307</strain>
    </source>
</reference>
<organism evidence="2 3">
    <name type="scientific">Octadecabacter antarcticus 307</name>
    <dbReference type="NCBI Taxonomy" id="391626"/>
    <lineage>
        <taxon>Bacteria</taxon>
        <taxon>Pseudomonadati</taxon>
        <taxon>Pseudomonadota</taxon>
        <taxon>Alphaproteobacteria</taxon>
        <taxon>Rhodobacterales</taxon>
        <taxon>Roseobacteraceae</taxon>
        <taxon>Octadecabacter</taxon>
    </lineage>
</organism>
<dbReference type="EMBL" id="CP003740">
    <property type="protein sequence ID" value="AGI66034.1"/>
    <property type="molecule type" value="Genomic_DNA"/>
</dbReference>
<keyword evidence="3" id="KW-1185">Reference proteome</keyword>
<sequence length="77" mass="7843">MRLTLALFTILAANPALAHVGHLAEVAGHGHWVAAGAIAIALGIAALGSRKGAARKDKTQDSDVTDDDATDEEEALA</sequence>
<dbReference type="Pfam" id="PF20506">
    <property type="entry name" value="DUF6732"/>
    <property type="match status" value="1"/>
</dbReference>
<evidence type="ECO:0000313" key="3">
    <source>
        <dbReference type="Proteomes" id="UP000005307"/>
    </source>
</evidence>
<feature type="compositionally biased region" description="Acidic residues" evidence="1">
    <location>
        <begin position="63"/>
        <end position="77"/>
    </location>
</feature>
<dbReference type="KEGG" id="oat:OAN307_c02750"/>
<dbReference type="OrthoDB" id="7875081at2"/>
<dbReference type="HOGENOM" id="CLU_190726_0_0_5"/>
<evidence type="ECO:0000313" key="2">
    <source>
        <dbReference type="EMBL" id="AGI66034.1"/>
    </source>
</evidence>
<dbReference type="eggNOG" id="ENOG5033CWU">
    <property type="taxonomic scope" value="Bacteria"/>
</dbReference>
<gene>
    <name evidence="2" type="ORF">OAN307_c02750</name>
</gene>
<proteinExistence type="predicted"/>
<name>M9R0A4_9RHOB</name>
<evidence type="ECO:0000256" key="1">
    <source>
        <dbReference type="SAM" id="MobiDB-lite"/>
    </source>
</evidence>